<dbReference type="GO" id="GO:0016757">
    <property type="term" value="F:glycosyltransferase activity"/>
    <property type="evidence" value="ECO:0007669"/>
    <property type="project" value="UniProtKB-KW"/>
</dbReference>
<organism evidence="3 4">
    <name type="scientific">Bacillus seohaeanensis</name>
    <dbReference type="NCBI Taxonomy" id="284580"/>
    <lineage>
        <taxon>Bacteria</taxon>
        <taxon>Bacillati</taxon>
        <taxon>Bacillota</taxon>
        <taxon>Bacilli</taxon>
        <taxon>Bacillales</taxon>
        <taxon>Bacillaceae</taxon>
        <taxon>Bacillus</taxon>
    </lineage>
</organism>
<dbReference type="PANTHER" id="PTHR22916:SF3">
    <property type="entry name" value="UDP-GLCNAC:BETAGAL BETA-1,3-N-ACETYLGLUCOSAMINYLTRANSFERASE-LIKE PROTEIN 1"/>
    <property type="match status" value="1"/>
</dbReference>
<dbReference type="EC" id="2.4.-.-" evidence="3"/>
<evidence type="ECO:0000256" key="1">
    <source>
        <dbReference type="ARBA" id="ARBA00006739"/>
    </source>
</evidence>
<keyword evidence="4" id="KW-1185">Reference proteome</keyword>
<sequence>MKVSIIIPFYNCPFVDQAIKSALNQTYKNIEVIVVDDGSTQHMEKIEPFKNRIRYIRKANGGTASALNTGIRHATGKYFAWLSSDDMFVTNKIERQLAFMKQVGALVSYTAFTTIDANNKAINQIHSRSMSRSRLIKLLLTGCPINGCTVMADMDLIEKAGMFDESFKYAQDYEMWCRLTLHTSIFYLDELLVLYRVHNSMGSVKHAGGIVNETERVKSKYKKLFFLDLRKKKRK</sequence>
<dbReference type="EMBL" id="JBHUMF010000031">
    <property type="protein sequence ID" value="MFD2682732.1"/>
    <property type="molecule type" value="Genomic_DNA"/>
</dbReference>
<dbReference type="Proteomes" id="UP001597506">
    <property type="component" value="Unassembled WGS sequence"/>
</dbReference>
<dbReference type="SUPFAM" id="SSF53448">
    <property type="entry name" value="Nucleotide-diphospho-sugar transferases"/>
    <property type="match status" value="1"/>
</dbReference>
<gene>
    <name evidence="3" type="ORF">ACFSUL_18490</name>
</gene>
<name>A0ABW5RYY8_9BACI</name>
<evidence type="ECO:0000259" key="2">
    <source>
        <dbReference type="Pfam" id="PF00535"/>
    </source>
</evidence>
<evidence type="ECO:0000313" key="3">
    <source>
        <dbReference type="EMBL" id="MFD2682732.1"/>
    </source>
</evidence>
<dbReference type="RefSeq" id="WP_377937365.1">
    <property type="nucleotide sequence ID" value="NZ_JBHUMF010000031.1"/>
</dbReference>
<comment type="similarity">
    <text evidence="1">Belongs to the glycosyltransferase 2 family.</text>
</comment>
<keyword evidence="3" id="KW-0808">Transferase</keyword>
<keyword evidence="3" id="KW-0328">Glycosyltransferase</keyword>
<protein>
    <submittedName>
        <fullName evidence="3">Glycosyltransferase</fullName>
        <ecNumber evidence="3">2.4.-.-</ecNumber>
    </submittedName>
</protein>
<dbReference type="InterPro" id="IPR029044">
    <property type="entry name" value="Nucleotide-diphossugar_trans"/>
</dbReference>
<comment type="caution">
    <text evidence="3">The sequence shown here is derived from an EMBL/GenBank/DDBJ whole genome shotgun (WGS) entry which is preliminary data.</text>
</comment>
<dbReference type="Gene3D" id="3.90.550.10">
    <property type="entry name" value="Spore Coat Polysaccharide Biosynthesis Protein SpsA, Chain A"/>
    <property type="match status" value="1"/>
</dbReference>
<evidence type="ECO:0000313" key="4">
    <source>
        <dbReference type="Proteomes" id="UP001597506"/>
    </source>
</evidence>
<accession>A0ABW5RYY8</accession>
<dbReference type="Pfam" id="PF00535">
    <property type="entry name" value="Glycos_transf_2"/>
    <property type="match status" value="1"/>
</dbReference>
<dbReference type="InterPro" id="IPR001173">
    <property type="entry name" value="Glyco_trans_2-like"/>
</dbReference>
<dbReference type="PANTHER" id="PTHR22916">
    <property type="entry name" value="GLYCOSYLTRANSFERASE"/>
    <property type="match status" value="1"/>
</dbReference>
<reference evidence="4" key="1">
    <citation type="journal article" date="2019" name="Int. J. Syst. Evol. Microbiol.">
        <title>The Global Catalogue of Microorganisms (GCM) 10K type strain sequencing project: providing services to taxonomists for standard genome sequencing and annotation.</title>
        <authorList>
            <consortium name="The Broad Institute Genomics Platform"/>
            <consortium name="The Broad Institute Genome Sequencing Center for Infectious Disease"/>
            <person name="Wu L."/>
            <person name="Ma J."/>
        </authorList>
    </citation>
    <scope>NUCLEOTIDE SEQUENCE [LARGE SCALE GENOMIC DNA]</scope>
    <source>
        <strain evidence="4">KCTC 3913</strain>
    </source>
</reference>
<proteinExistence type="inferred from homology"/>
<feature type="domain" description="Glycosyltransferase 2-like" evidence="2">
    <location>
        <begin position="4"/>
        <end position="138"/>
    </location>
</feature>